<comment type="caution">
    <text evidence="6">The sequence shown here is derived from an EMBL/GenBank/DDBJ whole genome shotgun (WGS) entry which is preliminary data.</text>
</comment>
<dbReference type="PROSITE" id="PS50977">
    <property type="entry name" value="HTH_TETR_2"/>
    <property type="match status" value="1"/>
</dbReference>
<organism evidence="6 7">
    <name type="scientific">Sphingopyxis witflariensis</name>
    <dbReference type="NCBI Taxonomy" id="173675"/>
    <lineage>
        <taxon>Bacteria</taxon>
        <taxon>Pseudomonadati</taxon>
        <taxon>Pseudomonadota</taxon>
        <taxon>Alphaproteobacteria</taxon>
        <taxon>Sphingomonadales</taxon>
        <taxon>Sphingomonadaceae</taxon>
        <taxon>Sphingopyxis</taxon>
    </lineage>
</organism>
<keyword evidence="1" id="KW-0805">Transcription regulation</keyword>
<dbReference type="InterPro" id="IPR009057">
    <property type="entry name" value="Homeodomain-like_sf"/>
</dbReference>
<dbReference type="InterPro" id="IPR001647">
    <property type="entry name" value="HTH_TetR"/>
</dbReference>
<protein>
    <submittedName>
        <fullName evidence="6">TetR family transcriptional regulator</fullName>
    </submittedName>
</protein>
<evidence type="ECO:0000256" key="2">
    <source>
        <dbReference type="ARBA" id="ARBA00023125"/>
    </source>
</evidence>
<dbReference type="GO" id="GO:0000976">
    <property type="term" value="F:transcription cis-regulatory region binding"/>
    <property type="evidence" value="ECO:0007669"/>
    <property type="project" value="TreeGrafter"/>
</dbReference>
<feature type="DNA-binding region" description="H-T-H motif" evidence="4">
    <location>
        <begin position="33"/>
        <end position="52"/>
    </location>
</feature>
<dbReference type="EMBL" id="NISJ01000005">
    <property type="protein sequence ID" value="OWQ96495.1"/>
    <property type="molecule type" value="Genomic_DNA"/>
</dbReference>
<keyword evidence="7" id="KW-1185">Reference proteome</keyword>
<dbReference type="PANTHER" id="PTHR30055:SF234">
    <property type="entry name" value="HTH-TYPE TRANSCRIPTIONAL REGULATOR BETI"/>
    <property type="match status" value="1"/>
</dbReference>
<dbReference type="RefSeq" id="WP_088472694.1">
    <property type="nucleotide sequence ID" value="NZ_NISJ01000005.1"/>
</dbReference>
<dbReference type="InterPro" id="IPR041490">
    <property type="entry name" value="KstR2_TetR_C"/>
</dbReference>
<dbReference type="PANTHER" id="PTHR30055">
    <property type="entry name" value="HTH-TYPE TRANSCRIPTIONAL REGULATOR RUTR"/>
    <property type="match status" value="1"/>
</dbReference>
<dbReference type="AlphaFoldDB" id="A0A246JTW5"/>
<dbReference type="PRINTS" id="PR00455">
    <property type="entry name" value="HTHTETR"/>
</dbReference>
<dbReference type="SUPFAM" id="SSF48498">
    <property type="entry name" value="Tetracyclin repressor-like, C-terminal domain"/>
    <property type="match status" value="1"/>
</dbReference>
<dbReference type="Gene3D" id="1.10.357.10">
    <property type="entry name" value="Tetracycline Repressor, domain 2"/>
    <property type="match status" value="1"/>
</dbReference>
<dbReference type="SUPFAM" id="SSF46689">
    <property type="entry name" value="Homeodomain-like"/>
    <property type="match status" value="1"/>
</dbReference>
<evidence type="ECO:0000259" key="5">
    <source>
        <dbReference type="PROSITE" id="PS50977"/>
    </source>
</evidence>
<reference evidence="6 7" key="1">
    <citation type="journal article" date="2002" name="Int. J. Syst. Evol. Microbiol.">
        <title>Sphingopyxis witflariensis sp. nov., isolated from activated sludge.</title>
        <authorList>
            <person name="Kampfer P."/>
            <person name="Witzenberger R."/>
            <person name="Denner E.B."/>
            <person name="Busse H.J."/>
            <person name="Neef A."/>
        </authorList>
    </citation>
    <scope>NUCLEOTIDE SEQUENCE [LARGE SCALE GENOMIC DNA]</scope>
    <source>
        <strain evidence="6 7">DSM 14551</strain>
    </source>
</reference>
<dbReference type="InterPro" id="IPR050109">
    <property type="entry name" value="HTH-type_TetR-like_transc_reg"/>
</dbReference>
<keyword evidence="2 4" id="KW-0238">DNA-binding</keyword>
<dbReference type="Proteomes" id="UP000197097">
    <property type="component" value="Unassembled WGS sequence"/>
</dbReference>
<dbReference type="InterPro" id="IPR036271">
    <property type="entry name" value="Tet_transcr_reg_TetR-rel_C_sf"/>
</dbReference>
<dbReference type="Pfam" id="PF00440">
    <property type="entry name" value="TetR_N"/>
    <property type="match status" value="1"/>
</dbReference>
<sequence>MARPQAPDYADRRQAMLDSAAALYARHGYLGASISDLAAASGVSKSLLYHYFGSKEDILFELMIDHVEALQRMTNEVLAAPSDNPADRLAQLTRGFLRAYVGASDRHKVLVNDLDYLPAERRRQVVRVERELMDIVGDVLAAIGPHYGETRAERRASTMLYFGMINWTHTWYDVEGPLSVEALADRAIAIFLGRPAPTNAGQVSTKF</sequence>
<proteinExistence type="predicted"/>
<evidence type="ECO:0000256" key="1">
    <source>
        <dbReference type="ARBA" id="ARBA00023015"/>
    </source>
</evidence>
<gene>
    <name evidence="6" type="ORF">CDQ91_10485</name>
</gene>
<accession>A0A246JTW5</accession>
<evidence type="ECO:0000256" key="3">
    <source>
        <dbReference type="ARBA" id="ARBA00023163"/>
    </source>
</evidence>
<evidence type="ECO:0000313" key="7">
    <source>
        <dbReference type="Proteomes" id="UP000197097"/>
    </source>
</evidence>
<evidence type="ECO:0000256" key="4">
    <source>
        <dbReference type="PROSITE-ProRule" id="PRU00335"/>
    </source>
</evidence>
<dbReference type="OrthoDB" id="9779746at2"/>
<keyword evidence="3" id="KW-0804">Transcription</keyword>
<dbReference type="GO" id="GO:0003700">
    <property type="term" value="F:DNA-binding transcription factor activity"/>
    <property type="evidence" value="ECO:0007669"/>
    <property type="project" value="TreeGrafter"/>
</dbReference>
<name>A0A246JTW5_9SPHN</name>
<dbReference type="Pfam" id="PF17932">
    <property type="entry name" value="TetR_C_24"/>
    <property type="match status" value="1"/>
</dbReference>
<evidence type="ECO:0000313" key="6">
    <source>
        <dbReference type="EMBL" id="OWQ96495.1"/>
    </source>
</evidence>
<feature type="domain" description="HTH tetR-type" evidence="5">
    <location>
        <begin position="10"/>
        <end position="70"/>
    </location>
</feature>
<dbReference type="Gene3D" id="1.10.10.60">
    <property type="entry name" value="Homeodomain-like"/>
    <property type="match status" value="1"/>
</dbReference>